<evidence type="ECO:0000256" key="4">
    <source>
        <dbReference type="ARBA" id="ARBA00022723"/>
    </source>
</evidence>
<reference evidence="14" key="1">
    <citation type="submission" date="2016-10" db="EMBL/GenBank/DDBJ databases">
        <authorList>
            <person name="Varghese N."/>
            <person name="Submissions S."/>
        </authorList>
    </citation>
    <scope>NUCLEOTIDE SEQUENCE [LARGE SCALE GENOMIC DNA]</scope>
    <source>
        <strain evidence="14">930I</strain>
    </source>
</reference>
<dbReference type="GO" id="GO:0005886">
    <property type="term" value="C:plasma membrane"/>
    <property type="evidence" value="ECO:0007669"/>
    <property type="project" value="UniProtKB-SubCell"/>
</dbReference>
<evidence type="ECO:0000256" key="3">
    <source>
        <dbReference type="ARBA" id="ARBA00022692"/>
    </source>
</evidence>
<dbReference type="InterPro" id="IPR012340">
    <property type="entry name" value="NA-bd_OB-fold"/>
</dbReference>
<comment type="subcellular location">
    <subcellularLocation>
        <location evidence="10">Cell membrane</location>
        <topology evidence="10">Single-pass type II membrane protein</topology>
    </subcellularLocation>
    <subcellularLocation>
        <location evidence="1">Membrane</location>
    </subcellularLocation>
</comment>
<keyword evidence="3 10" id="KW-0812">Transmembrane</keyword>
<comment type="function">
    <text evidence="10">Heme chaperone required for the biogenesis of c-type cytochromes. Transiently binds heme delivered by CcmC and transfers the heme to apo-cytochromes in a process facilitated by CcmF and CcmH.</text>
</comment>
<dbReference type="AlphaFoldDB" id="A0A1G8C3G8"/>
<keyword evidence="5 10" id="KW-0201">Cytochrome c-type biogenesis</keyword>
<evidence type="ECO:0000256" key="5">
    <source>
        <dbReference type="ARBA" id="ARBA00022748"/>
    </source>
</evidence>
<keyword evidence="6 10" id="KW-0735">Signal-anchor</keyword>
<dbReference type="InterPro" id="IPR036127">
    <property type="entry name" value="CcmE-like_sf"/>
</dbReference>
<evidence type="ECO:0000256" key="1">
    <source>
        <dbReference type="ARBA" id="ARBA00004370"/>
    </source>
</evidence>
<dbReference type="NCBIfam" id="NF009731">
    <property type="entry name" value="PRK13254.1-5"/>
    <property type="match status" value="1"/>
</dbReference>
<feature type="region of interest" description="Disordered" evidence="12">
    <location>
        <begin position="142"/>
        <end position="171"/>
    </location>
</feature>
<evidence type="ECO:0000256" key="8">
    <source>
        <dbReference type="ARBA" id="ARBA00023004"/>
    </source>
</evidence>
<dbReference type="NCBIfam" id="NF009727">
    <property type="entry name" value="PRK13254.1-1"/>
    <property type="match status" value="1"/>
</dbReference>
<protein>
    <recommendedName>
        <fullName evidence="10">Cytochrome c-type biogenesis protein CcmE</fullName>
    </recommendedName>
    <alternativeName>
        <fullName evidence="10">Cytochrome c maturation protein E</fullName>
    </alternativeName>
    <alternativeName>
        <fullName evidence="10">Heme chaperone CcmE</fullName>
    </alternativeName>
</protein>
<organism evidence="13 14">
    <name type="scientific">Roseospirillum parvum</name>
    <dbReference type="NCBI Taxonomy" id="83401"/>
    <lineage>
        <taxon>Bacteria</taxon>
        <taxon>Pseudomonadati</taxon>
        <taxon>Pseudomonadota</taxon>
        <taxon>Alphaproteobacteria</taxon>
        <taxon>Rhodospirillales</taxon>
        <taxon>Rhodospirillaceae</taxon>
        <taxon>Roseospirillum</taxon>
    </lineage>
</organism>
<sequence length="171" mass="18303">MARMSRKRRRLYVAGVAMLALGAATALVLAAFEDNLVFFYSPRDLDSKQITPDRRFRLGGLVADGTVEVNGQVARFVVTDLDAEVPVLFTGILPDLFREGQGVVAEGKLGSDGVFVADEVLAKHDENYMPPEVADALKESGRWNEGGADHVNADGALTDPVSGQVLNGATQ</sequence>
<evidence type="ECO:0000313" key="13">
    <source>
        <dbReference type="EMBL" id="SDH39915.1"/>
    </source>
</evidence>
<proteinExistence type="inferred from homology"/>
<dbReference type="Proteomes" id="UP000217076">
    <property type="component" value="Unassembled WGS sequence"/>
</dbReference>
<evidence type="ECO:0000256" key="9">
    <source>
        <dbReference type="ARBA" id="ARBA00023136"/>
    </source>
</evidence>
<evidence type="ECO:0000256" key="6">
    <source>
        <dbReference type="ARBA" id="ARBA00022968"/>
    </source>
</evidence>
<keyword evidence="4 10" id="KW-0479">Metal-binding</keyword>
<keyword evidence="10" id="KW-1003">Cell membrane</keyword>
<evidence type="ECO:0000256" key="10">
    <source>
        <dbReference type="HAMAP-Rule" id="MF_01959"/>
    </source>
</evidence>
<evidence type="ECO:0000256" key="11">
    <source>
        <dbReference type="PIRSR" id="PIRSR604329-50"/>
    </source>
</evidence>
<evidence type="ECO:0000256" key="12">
    <source>
        <dbReference type="SAM" id="MobiDB-lite"/>
    </source>
</evidence>
<dbReference type="SUPFAM" id="SSF82093">
    <property type="entry name" value="Heme chaperone CcmE"/>
    <property type="match status" value="1"/>
</dbReference>
<feature type="binding site" description="covalent" evidence="10 11">
    <location>
        <position position="124"/>
    </location>
    <ligand>
        <name>heme</name>
        <dbReference type="ChEBI" id="CHEBI:30413"/>
    </ligand>
</feature>
<dbReference type="HAMAP" id="MF_01959">
    <property type="entry name" value="CcmE"/>
    <property type="match status" value="1"/>
</dbReference>
<dbReference type="Pfam" id="PF03100">
    <property type="entry name" value="CcmE"/>
    <property type="match status" value="1"/>
</dbReference>
<feature type="binding site" description="axial binding residue" evidence="10 11">
    <location>
        <position position="128"/>
    </location>
    <ligand>
        <name>heme</name>
        <dbReference type="ChEBI" id="CHEBI:30413"/>
    </ligand>
    <ligandPart>
        <name>Fe</name>
        <dbReference type="ChEBI" id="CHEBI:18248"/>
    </ligandPart>
</feature>
<evidence type="ECO:0000313" key="14">
    <source>
        <dbReference type="Proteomes" id="UP000217076"/>
    </source>
</evidence>
<name>A0A1G8C3G8_9PROT</name>
<evidence type="ECO:0000256" key="7">
    <source>
        <dbReference type="ARBA" id="ARBA00022989"/>
    </source>
</evidence>
<accession>A0A1G8C3G8</accession>
<keyword evidence="8 10" id="KW-0408">Iron</keyword>
<feature type="topological domain" description="Cytoplasmic" evidence="10">
    <location>
        <begin position="1"/>
        <end position="10"/>
    </location>
</feature>
<dbReference type="GO" id="GO:0017003">
    <property type="term" value="P:protein-heme linkage"/>
    <property type="evidence" value="ECO:0007669"/>
    <property type="project" value="UniProtKB-UniRule"/>
</dbReference>
<keyword evidence="14" id="KW-1185">Reference proteome</keyword>
<dbReference type="NCBIfam" id="NF009729">
    <property type="entry name" value="PRK13254.1-3"/>
    <property type="match status" value="1"/>
</dbReference>
<gene>
    <name evidence="10" type="primary">ccmE</name>
    <name evidence="10" type="synonym">cycJ</name>
    <name evidence="13" type="ORF">SAMN05421742_106191</name>
</gene>
<keyword evidence="7 10" id="KW-1133">Transmembrane helix</keyword>
<keyword evidence="9 10" id="KW-0472">Membrane</keyword>
<dbReference type="GO" id="GO:0017004">
    <property type="term" value="P:cytochrome complex assembly"/>
    <property type="evidence" value="ECO:0007669"/>
    <property type="project" value="UniProtKB-KW"/>
</dbReference>
<keyword evidence="2 10" id="KW-0349">Heme</keyword>
<dbReference type="PANTHER" id="PTHR34128:SF2">
    <property type="entry name" value="CYTOCHROME C-TYPE BIOGENESIS PROTEIN CCME HOMOLOG, MITOCHONDRIAL"/>
    <property type="match status" value="1"/>
</dbReference>
<dbReference type="InterPro" id="IPR004329">
    <property type="entry name" value="CcmE"/>
</dbReference>
<dbReference type="STRING" id="83401.SAMN05421742_106191"/>
<dbReference type="Gene3D" id="2.40.50.140">
    <property type="entry name" value="Nucleic acid-binding proteins"/>
    <property type="match status" value="1"/>
</dbReference>
<dbReference type="PANTHER" id="PTHR34128">
    <property type="entry name" value="CYTOCHROME C-TYPE BIOGENESIS PROTEIN CCME HOMOLOG, MITOCHONDRIAL"/>
    <property type="match status" value="1"/>
</dbReference>
<dbReference type="EMBL" id="FNCV01000006">
    <property type="protein sequence ID" value="SDH39915.1"/>
    <property type="molecule type" value="Genomic_DNA"/>
</dbReference>
<evidence type="ECO:0000256" key="2">
    <source>
        <dbReference type="ARBA" id="ARBA00022617"/>
    </source>
</evidence>
<comment type="similarity">
    <text evidence="10">Belongs to the CcmE/CycJ family.</text>
</comment>
<feature type="compositionally biased region" description="Basic and acidic residues" evidence="12">
    <location>
        <begin position="142"/>
        <end position="152"/>
    </location>
</feature>
<dbReference type="GO" id="GO:0020037">
    <property type="term" value="F:heme binding"/>
    <property type="evidence" value="ECO:0007669"/>
    <property type="project" value="InterPro"/>
</dbReference>
<dbReference type="GO" id="GO:0046872">
    <property type="term" value="F:metal ion binding"/>
    <property type="evidence" value="ECO:0007669"/>
    <property type="project" value="UniProtKB-KW"/>
</dbReference>
<feature type="topological domain" description="Extracellular" evidence="10">
    <location>
        <begin position="32"/>
        <end position="171"/>
    </location>
</feature>